<name>A0A9W5YFL4_9FIRM</name>
<evidence type="ECO:0000256" key="1">
    <source>
        <dbReference type="SAM" id="Phobius"/>
    </source>
</evidence>
<accession>A0A9W5YFL4</accession>
<dbReference type="RefSeq" id="WP_281819194.1">
    <property type="nucleotide sequence ID" value="NZ_BRLB01000022.1"/>
</dbReference>
<keyword evidence="1" id="KW-0472">Membrane</keyword>
<keyword evidence="1" id="KW-0812">Transmembrane</keyword>
<protein>
    <submittedName>
        <fullName evidence="2">Uncharacterized protein</fullName>
    </submittedName>
</protein>
<evidence type="ECO:0000313" key="2">
    <source>
        <dbReference type="EMBL" id="GKX31871.1"/>
    </source>
</evidence>
<gene>
    <name evidence="2" type="ORF">SH1V18_43510</name>
</gene>
<dbReference type="AlphaFoldDB" id="A0A9W5YFL4"/>
<dbReference type="EMBL" id="BRLB01000022">
    <property type="protein sequence ID" value="GKX31871.1"/>
    <property type="molecule type" value="Genomic_DNA"/>
</dbReference>
<evidence type="ECO:0000313" key="3">
    <source>
        <dbReference type="Proteomes" id="UP001144256"/>
    </source>
</evidence>
<keyword evidence="1" id="KW-1133">Transmembrane helix</keyword>
<sequence length="174" mass="19903">MKLLNKKFLITISSLAIIIIICFLVINSPRIQGHLYSKERITINLTVMLDGEKISLDNLNADCFHESEKCSVVSENGTYNTKGGSYGSYTFKIIIPSDRLSQYKDNITINLDYINSNNWYISKSNCIVYFNTNENGDIVGDKATIDIKYNDNTTQNYNKNIELEDNNLEIYWGL</sequence>
<reference evidence="2" key="1">
    <citation type="submission" date="2022-06" db="EMBL/GenBank/DDBJ databases">
        <title>Vallitalea longa sp. nov., an anaerobic bacterium isolated from marine sediment.</title>
        <authorList>
            <person name="Hirano S."/>
            <person name="Terahara T."/>
            <person name="Mori K."/>
            <person name="Hamada M."/>
            <person name="Matsumoto R."/>
            <person name="Kobayashi T."/>
        </authorList>
    </citation>
    <scope>NUCLEOTIDE SEQUENCE</scope>
    <source>
        <strain evidence="2">SH18-1</strain>
    </source>
</reference>
<proteinExistence type="predicted"/>
<dbReference type="Proteomes" id="UP001144256">
    <property type="component" value="Unassembled WGS sequence"/>
</dbReference>
<keyword evidence="3" id="KW-1185">Reference proteome</keyword>
<comment type="caution">
    <text evidence="2">The sequence shown here is derived from an EMBL/GenBank/DDBJ whole genome shotgun (WGS) entry which is preliminary data.</text>
</comment>
<feature type="transmembrane region" description="Helical" evidence="1">
    <location>
        <begin position="7"/>
        <end position="26"/>
    </location>
</feature>
<organism evidence="2 3">
    <name type="scientific">Vallitalea longa</name>
    <dbReference type="NCBI Taxonomy" id="2936439"/>
    <lineage>
        <taxon>Bacteria</taxon>
        <taxon>Bacillati</taxon>
        <taxon>Bacillota</taxon>
        <taxon>Clostridia</taxon>
        <taxon>Lachnospirales</taxon>
        <taxon>Vallitaleaceae</taxon>
        <taxon>Vallitalea</taxon>
    </lineage>
</organism>